<dbReference type="Proteomes" id="UP000003786">
    <property type="component" value="Chromosome 4"/>
</dbReference>
<feature type="transmembrane region" description="Helical" evidence="2">
    <location>
        <begin position="33"/>
        <end position="50"/>
    </location>
</feature>
<protein>
    <submittedName>
        <fullName evidence="3">Uncharacterized protein</fullName>
    </submittedName>
</protein>
<feature type="transmembrane region" description="Helical" evidence="2">
    <location>
        <begin position="160"/>
        <end position="178"/>
    </location>
</feature>
<dbReference type="RefSeq" id="XP_009692183.1">
    <property type="nucleotide sequence ID" value="XM_009693888.1"/>
</dbReference>
<dbReference type="EMBL" id="AP011949">
    <property type="protein sequence ID" value="BAM41882.1"/>
    <property type="molecule type" value="Genomic_DNA"/>
</dbReference>
<feature type="region of interest" description="Disordered" evidence="1">
    <location>
        <begin position="383"/>
        <end position="437"/>
    </location>
</feature>
<dbReference type="VEuPathDB" id="PiroplasmaDB:TOT_040000262"/>
<reference evidence="3 4" key="1">
    <citation type="journal article" date="2012" name="MBio">
        <title>Comparative genome analysis of three eukaryotic parasites with differing abilities to transform leukocytes reveals key mediators of Theileria-induced leukocyte transformation.</title>
        <authorList>
            <person name="Hayashida K."/>
            <person name="Hara Y."/>
            <person name="Abe T."/>
            <person name="Yamasaki C."/>
            <person name="Toyoda A."/>
            <person name="Kosuge T."/>
            <person name="Suzuki Y."/>
            <person name="Sato Y."/>
            <person name="Kawashima S."/>
            <person name="Katayama T."/>
            <person name="Wakaguri H."/>
            <person name="Inoue N."/>
            <person name="Homma K."/>
            <person name="Tada-Umezaki M."/>
            <person name="Yagi Y."/>
            <person name="Fujii Y."/>
            <person name="Habara T."/>
            <person name="Kanehisa M."/>
            <person name="Watanabe H."/>
            <person name="Ito K."/>
            <person name="Gojobori T."/>
            <person name="Sugawara H."/>
            <person name="Imanishi T."/>
            <person name="Weir W."/>
            <person name="Gardner M."/>
            <person name="Pain A."/>
            <person name="Shiels B."/>
            <person name="Hattori M."/>
            <person name="Nene V."/>
            <person name="Sugimoto C."/>
        </authorList>
    </citation>
    <scope>NUCLEOTIDE SEQUENCE [LARGE SCALE GENOMIC DNA]</scope>
    <source>
        <strain evidence="3 4">Shintoku</strain>
    </source>
</reference>
<name>J4CDX1_THEOR</name>
<dbReference type="AlphaFoldDB" id="J4CDX1"/>
<feature type="transmembrane region" description="Helical" evidence="2">
    <location>
        <begin position="799"/>
        <end position="823"/>
    </location>
</feature>
<dbReference type="GeneID" id="20716345"/>
<feature type="transmembrane region" description="Helical" evidence="2">
    <location>
        <begin position="765"/>
        <end position="787"/>
    </location>
</feature>
<feature type="compositionally biased region" description="Polar residues" evidence="1">
    <location>
        <begin position="580"/>
        <end position="594"/>
    </location>
</feature>
<feature type="compositionally biased region" description="Polar residues" evidence="1">
    <location>
        <begin position="406"/>
        <end position="422"/>
    </location>
</feature>
<organism evidence="3 4">
    <name type="scientific">Theileria orientalis strain Shintoku</name>
    <dbReference type="NCBI Taxonomy" id="869250"/>
    <lineage>
        <taxon>Eukaryota</taxon>
        <taxon>Sar</taxon>
        <taxon>Alveolata</taxon>
        <taxon>Apicomplexa</taxon>
        <taxon>Aconoidasida</taxon>
        <taxon>Piroplasmida</taxon>
        <taxon>Theileriidae</taxon>
        <taxon>Theileria</taxon>
    </lineage>
</organism>
<evidence type="ECO:0000313" key="4">
    <source>
        <dbReference type="Proteomes" id="UP000003786"/>
    </source>
</evidence>
<evidence type="ECO:0000256" key="2">
    <source>
        <dbReference type="SAM" id="Phobius"/>
    </source>
</evidence>
<feature type="transmembrane region" description="Helical" evidence="2">
    <location>
        <begin position="875"/>
        <end position="894"/>
    </location>
</feature>
<feature type="transmembrane region" description="Helical" evidence="2">
    <location>
        <begin position="835"/>
        <end position="855"/>
    </location>
</feature>
<feature type="transmembrane region" description="Helical" evidence="2">
    <location>
        <begin position="198"/>
        <end position="215"/>
    </location>
</feature>
<evidence type="ECO:0000256" key="1">
    <source>
        <dbReference type="SAM" id="MobiDB-lite"/>
    </source>
</evidence>
<feature type="region of interest" description="Disordered" evidence="1">
    <location>
        <begin position="552"/>
        <end position="601"/>
    </location>
</feature>
<feature type="region of interest" description="Disordered" evidence="1">
    <location>
        <begin position="499"/>
        <end position="519"/>
    </location>
</feature>
<dbReference type="STRING" id="869250.J4CDX1"/>
<keyword evidence="2" id="KW-1133">Transmembrane helix</keyword>
<feature type="compositionally biased region" description="Low complexity" evidence="1">
    <location>
        <begin position="556"/>
        <end position="569"/>
    </location>
</feature>
<feature type="transmembrane region" description="Helical" evidence="2">
    <location>
        <begin position="104"/>
        <end position="125"/>
    </location>
</feature>
<accession>J4CDX1</accession>
<feature type="transmembrane region" description="Helical" evidence="2">
    <location>
        <begin position="731"/>
        <end position="753"/>
    </location>
</feature>
<proteinExistence type="predicted"/>
<sequence>MNHKYRSSQVSSSKDKMDEDQESLLDYYNGKEAFIELVVGFVIFATYLFMNQIDALVPQFFYMYDIPVHNLGIFLSKLFSSKSISMIFGSLLQYVIVVSFPSQIYNYTMLGCGLLFSMRMLNMFFIYSDISLSKMYVLFNFDAFCTGFFLTSFLGLVTQFMAIALLSTSISVSFAFFLQRPINYLFRRRPLVMFKVHGWISLAISCVYLGAHYFYDSNHKFTPSYKETIDKIKSCVDTFELIMMDIKRNPSYVYYYTSLLKTLDQDVSGLFGDVKKLKNLKGITNETEIMDSILKELKDKVKELLYYIEFTNQLRDKSLYDIKVSVKTKTFQQLTRFKIVKKSWDGMKTHLDSAKNNFMFKFRSPINYDYSLQGTPKLAAAPAKALGSASPRPTPQGPKSGLMPPQLSSFDLKTTPAQTTEAYSGESGSAYDDELSGVTPTEVDLQVSGSGTEPTDHGSGQEVKIVTNSPKNEETLTTETTITEGTTKATITEGTITEGTTTEGTTTAKSTQSSEPTIAETEKAITETESSLIGTESIAAGSELPSTISELSTTATVRSSTPTERTSTSGPKGTIAVSPESGSTQATGTSNPGTTVKKPKSTKSMLKPVFIRPTFKTDRLDLKLDRIVIDLGGLADSIVKTYNVVKSFDGVKEEDKIKCLESIHDCETKVIQMDSRFNEVYRGLTDNLRYDQNVLFNALKHIHFVQKKDTVKLLKTKEEMRTIFAKNKSEVISPLLMFFVASLIKDFLFPAILPFTFMQIYKNDMILLAAVIEIYGSILVLIIDRLAVEFRSWHKTYNIFWIMAGPLVVTLVGAITALNTNFLSIRAFFSSESKVLLVTVSLLVLGSILKQLSYVCVANYVHYQSGDVLGNVPYLLTYHLGAIIFRFFVCKLAIKTEAKVNLGFRFPNLPIQQNPGSSCLLLWLKAGFKSSFKELLADTVTNLWRYL</sequence>
<keyword evidence="4" id="KW-1185">Reference proteome</keyword>
<gene>
    <name evidence="3" type="ORF">TOT_040000262</name>
</gene>
<feature type="transmembrane region" description="Helical" evidence="2">
    <location>
        <begin position="137"/>
        <end position="154"/>
    </location>
</feature>
<keyword evidence="2" id="KW-0812">Transmembrane</keyword>
<keyword evidence="2" id="KW-0472">Membrane</keyword>
<dbReference type="OMA" id="WIRETIW"/>
<dbReference type="KEGG" id="tot:TOT_040000262"/>
<evidence type="ECO:0000313" key="3">
    <source>
        <dbReference type="EMBL" id="BAM41882.1"/>
    </source>
</evidence>